<dbReference type="PANTHER" id="PTHR19256">
    <property type="entry name" value="T-CELL RECEPTOR GAMMA CHAIN"/>
    <property type="match status" value="1"/>
</dbReference>
<dbReference type="InterPro" id="IPR036179">
    <property type="entry name" value="Ig-like_dom_sf"/>
</dbReference>
<dbReference type="PROSITE" id="PS50835">
    <property type="entry name" value="IG_LIKE"/>
    <property type="match status" value="1"/>
</dbReference>
<evidence type="ECO:0000256" key="4">
    <source>
        <dbReference type="ARBA" id="ARBA00023136"/>
    </source>
</evidence>
<dbReference type="InterPro" id="IPR051117">
    <property type="entry name" value="TRG_var/const_region"/>
</dbReference>
<gene>
    <name evidence="8" type="primary">Iglv321</name>
    <name evidence="8" type="ORF">PANHAL_R14354</name>
</gene>
<evidence type="ECO:0000256" key="6">
    <source>
        <dbReference type="ARBA" id="ARBA00023319"/>
    </source>
</evidence>
<keyword evidence="2" id="KW-0812">Transmembrane</keyword>
<evidence type="ECO:0000256" key="3">
    <source>
        <dbReference type="ARBA" id="ARBA00022989"/>
    </source>
</evidence>
<dbReference type="InterPro" id="IPR007110">
    <property type="entry name" value="Ig-like_dom"/>
</dbReference>
<dbReference type="SUPFAM" id="SSF48726">
    <property type="entry name" value="Immunoglobulin"/>
    <property type="match status" value="1"/>
</dbReference>
<keyword evidence="3" id="KW-1133">Transmembrane helix</keyword>
<dbReference type="InterPro" id="IPR013783">
    <property type="entry name" value="Ig-like_fold"/>
</dbReference>
<dbReference type="InterPro" id="IPR013106">
    <property type="entry name" value="Ig_V-set"/>
</dbReference>
<keyword evidence="6" id="KW-0393">Immunoglobulin domain</keyword>
<dbReference type="Pfam" id="PF07686">
    <property type="entry name" value="V-set"/>
    <property type="match status" value="1"/>
</dbReference>
<dbReference type="GO" id="GO:0016020">
    <property type="term" value="C:membrane"/>
    <property type="evidence" value="ECO:0007669"/>
    <property type="project" value="UniProtKB-SubCell"/>
</dbReference>
<keyword evidence="4" id="KW-0472">Membrane</keyword>
<proteinExistence type="predicted"/>
<comment type="caution">
    <text evidence="8">The sequence shown here is derived from an EMBL/GenBank/DDBJ whole genome shotgun (WGS) entry which is preliminary data.</text>
</comment>
<comment type="subcellular location">
    <subcellularLocation>
        <location evidence="1">Membrane</location>
    </subcellularLocation>
</comment>
<feature type="domain" description="Ig-like" evidence="7">
    <location>
        <begin position="1"/>
        <end position="91"/>
    </location>
</feature>
<evidence type="ECO:0000256" key="2">
    <source>
        <dbReference type="ARBA" id="ARBA00022692"/>
    </source>
</evidence>
<evidence type="ECO:0000259" key="7">
    <source>
        <dbReference type="PROSITE" id="PS50835"/>
    </source>
</evidence>
<dbReference type="AlphaFoldDB" id="A0A7L2WC35"/>
<dbReference type="PANTHER" id="PTHR19256:SF65">
    <property type="entry name" value="T CELL RECEPTOR GAMMA CONSTANT 1-RELATED"/>
    <property type="match status" value="1"/>
</dbReference>
<feature type="non-terminal residue" evidence="8">
    <location>
        <position position="1"/>
    </location>
</feature>
<sequence length="91" mass="10422">QVSVTRGQTKTAGIECRAEGISNFHSAYIHWYQHIPSKAPKRILVIGPEHVSYDDSSYRNKYSALKKDDISIFSVNDIDSNDEATYYCAYW</sequence>
<dbReference type="EMBL" id="VYZV01008991">
    <property type="protein sequence ID" value="NXS67039.1"/>
    <property type="molecule type" value="Genomic_DNA"/>
</dbReference>
<feature type="non-terminal residue" evidence="8">
    <location>
        <position position="91"/>
    </location>
</feature>
<accession>A0A7L2WC35</accession>
<evidence type="ECO:0000313" key="9">
    <source>
        <dbReference type="Proteomes" id="UP000580171"/>
    </source>
</evidence>
<keyword evidence="9" id="KW-1185">Reference proteome</keyword>
<dbReference type="OrthoDB" id="8924181at2759"/>
<reference evidence="8 9" key="1">
    <citation type="submission" date="2019-09" db="EMBL/GenBank/DDBJ databases">
        <title>Bird 10,000 Genomes (B10K) Project - Family phase.</title>
        <authorList>
            <person name="Zhang G."/>
        </authorList>
    </citation>
    <scope>NUCLEOTIDE SEQUENCE [LARGE SCALE GENOMIC DNA]</scope>
    <source>
        <strain evidence="8">B10K-DU-012-58</strain>
        <tissue evidence="8">Muscle</tissue>
    </source>
</reference>
<evidence type="ECO:0000313" key="8">
    <source>
        <dbReference type="EMBL" id="NXS67039.1"/>
    </source>
</evidence>
<protein>
    <submittedName>
        <fullName evidence="8">LV321 protein</fullName>
    </submittedName>
</protein>
<dbReference type="Proteomes" id="UP000580171">
    <property type="component" value="Unassembled WGS sequence"/>
</dbReference>
<keyword evidence="5" id="KW-0675">Receptor</keyword>
<organism evidence="8 9">
    <name type="scientific">Pandion haliaetus</name>
    <name type="common">Osprey</name>
    <name type="synonym">Falco haliaetus</name>
    <dbReference type="NCBI Taxonomy" id="56262"/>
    <lineage>
        <taxon>Eukaryota</taxon>
        <taxon>Metazoa</taxon>
        <taxon>Chordata</taxon>
        <taxon>Craniata</taxon>
        <taxon>Vertebrata</taxon>
        <taxon>Euteleostomi</taxon>
        <taxon>Archelosauria</taxon>
        <taxon>Archosauria</taxon>
        <taxon>Dinosauria</taxon>
        <taxon>Saurischia</taxon>
        <taxon>Theropoda</taxon>
        <taxon>Coelurosauria</taxon>
        <taxon>Aves</taxon>
        <taxon>Neognathae</taxon>
        <taxon>Neoaves</taxon>
        <taxon>Telluraves</taxon>
        <taxon>Accipitrimorphae</taxon>
        <taxon>Accipitriformes</taxon>
        <taxon>Pandionidae</taxon>
        <taxon>Pandion</taxon>
    </lineage>
</organism>
<dbReference type="SMART" id="SM00406">
    <property type="entry name" value="IGv"/>
    <property type="match status" value="1"/>
</dbReference>
<name>A0A7L2WC35_PANHA</name>
<evidence type="ECO:0000256" key="5">
    <source>
        <dbReference type="ARBA" id="ARBA00023170"/>
    </source>
</evidence>
<dbReference type="Gene3D" id="2.60.40.10">
    <property type="entry name" value="Immunoglobulins"/>
    <property type="match status" value="1"/>
</dbReference>
<evidence type="ECO:0000256" key="1">
    <source>
        <dbReference type="ARBA" id="ARBA00004370"/>
    </source>
</evidence>